<gene>
    <name evidence="5" type="ORF">J1N35_025553</name>
</gene>
<dbReference type="Pfam" id="PF07765">
    <property type="entry name" value="KIP1"/>
    <property type="match status" value="1"/>
</dbReference>
<dbReference type="EMBL" id="JAIQCV010000008">
    <property type="protein sequence ID" value="KAH1073225.1"/>
    <property type="molecule type" value="Genomic_DNA"/>
</dbReference>
<dbReference type="PROSITE" id="PS51774">
    <property type="entry name" value="NAB"/>
    <property type="match status" value="1"/>
</dbReference>
<evidence type="ECO:0000313" key="6">
    <source>
        <dbReference type="Proteomes" id="UP000828251"/>
    </source>
</evidence>
<dbReference type="Pfam" id="PF24918">
    <property type="entry name" value="NET2A_C"/>
    <property type="match status" value="1"/>
</dbReference>
<organism evidence="5 6">
    <name type="scientific">Gossypium stocksii</name>
    <dbReference type="NCBI Taxonomy" id="47602"/>
    <lineage>
        <taxon>Eukaryota</taxon>
        <taxon>Viridiplantae</taxon>
        <taxon>Streptophyta</taxon>
        <taxon>Embryophyta</taxon>
        <taxon>Tracheophyta</taxon>
        <taxon>Spermatophyta</taxon>
        <taxon>Magnoliopsida</taxon>
        <taxon>eudicotyledons</taxon>
        <taxon>Gunneridae</taxon>
        <taxon>Pentapetalae</taxon>
        <taxon>rosids</taxon>
        <taxon>malvids</taxon>
        <taxon>Malvales</taxon>
        <taxon>Malvaceae</taxon>
        <taxon>Malvoideae</taxon>
        <taxon>Gossypium</taxon>
    </lineage>
</organism>
<dbReference type="OrthoDB" id="616075at2759"/>
<sequence>MLQRAANNAYSWWWASHIRTKQSKWMDQNLQDMEQQVKAVLKLLEEEGDSFARRAEMYYKRRPELIHFVEESYRAYRALAERYDHLSTELQNANSTIASVFPEQLHFAMEDEDEFGSPKFSKKPLEKSKGYSYVPYVPENSKAHPYLPDNSKGHSYLPYVPHNATGNIPSVPNVPNPLFKDAKGSVKSGFKKKQHKIISPKGSTSVIPKSGWSIPQGLEAIHRLQKRILALQTEKEFARSTYESGMAKYWELDNEIQEIHKQLCGLEDEFGEGKAIADDEARILMEVTALKSCRDTLAQLEEKKERSAMEAQIEHKRVKVSREKLNALKKKFQLLNEVNQEKGASDNDDNQKRKEIESLKEKIKKQFEVFFSGTLSVMEMAEKIDELVNNVINLKSTVTSLSILVQRLRIEIDELQAQIEELEDEKATSIDGKNDVKLKKKIREMEETLNEIQDLSQTVEDQNNNLQIYFTEANCSIDHISEKVDSMMPLPDDKVDEVEKSSSTEVKSSNEKETKTSIGLETTTTTTGGTVMVSTSLQGKDTEAAKEHESDATCTNGGVIIHETSMASEKYEDSTARASSLTVNTIAKVGTEGDEPNSKQLLSTGIEDKEKDILMEYSLKLRNQNKDTEKKLKEAEAKNQNGMFEIMSQLKELKESNAMKDELIRSLQEKLSQTGVGEASPVISEKIVVIETQPAESQVNEGFDVIDAVMQIAKSGTTSEIEDKFRADIDELLEENLDFWYRFSTTFQEVNKFEERVKDLSAEVSEIEERRKESGDNNENSVKYALQSDARPLYKHMREVQKELSVWMEKGVMLKEELKERFSSLCEIQEEITRALKASAEDDEFKFTSDQAAKFQGEILNMKQENVRVAIEVQAGLNNVTKLQLEVERNHARLSEKWGISGSKNRQNGQLQCSEGRSRVPLSAFLFGGKPKKQRISILRLMNNGLMRSINSSKY</sequence>
<dbReference type="GO" id="GO:0003779">
    <property type="term" value="F:actin binding"/>
    <property type="evidence" value="ECO:0007669"/>
    <property type="project" value="InterPro"/>
</dbReference>
<evidence type="ECO:0000313" key="5">
    <source>
        <dbReference type="EMBL" id="KAH1073225.1"/>
    </source>
</evidence>
<keyword evidence="1 2" id="KW-0175">Coiled coil</keyword>
<dbReference type="PANTHER" id="PTHR31631">
    <property type="entry name" value="PROTEIN NETWORKED 2D"/>
    <property type="match status" value="1"/>
</dbReference>
<feature type="compositionally biased region" description="Basic and acidic residues" evidence="3">
    <location>
        <begin position="540"/>
        <end position="551"/>
    </location>
</feature>
<evidence type="ECO:0000259" key="4">
    <source>
        <dbReference type="PROSITE" id="PS51774"/>
    </source>
</evidence>
<evidence type="ECO:0000256" key="3">
    <source>
        <dbReference type="SAM" id="MobiDB-lite"/>
    </source>
</evidence>
<feature type="coiled-coil region" evidence="2">
    <location>
        <begin position="618"/>
        <end position="670"/>
    </location>
</feature>
<proteinExistence type="predicted"/>
<name>A0A9D3V6S3_9ROSI</name>
<feature type="coiled-coil region" evidence="2">
    <location>
        <begin position="377"/>
        <end position="472"/>
    </location>
</feature>
<feature type="compositionally biased region" description="Basic and acidic residues" evidence="3">
    <location>
        <begin position="487"/>
        <end position="515"/>
    </location>
</feature>
<dbReference type="InterPro" id="IPR056888">
    <property type="entry name" value="NET2A-D/KIP1-like_dom"/>
</dbReference>
<dbReference type="InterPro" id="IPR011684">
    <property type="entry name" value="NAB"/>
</dbReference>
<dbReference type="AlphaFoldDB" id="A0A9D3V6S3"/>
<comment type="caution">
    <text evidence="5">The sequence shown here is derived from an EMBL/GenBank/DDBJ whole genome shotgun (WGS) entry which is preliminary data.</text>
</comment>
<protein>
    <recommendedName>
        <fullName evidence="4">NAB domain-containing protein</fullName>
    </recommendedName>
</protein>
<keyword evidence="6" id="KW-1185">Reference proteome</keyword>
<feature type="region of interest" description="Disordered" evidence="3">
    <location>
        <begin position="487"/>
        <end position="523"/>
    </location>
</feature>
<reference evidence="5 6" key="1">
    <citation type="journal article" date="2021" name="Plant Biotechnol. J.">
        <title>Multi-omics assisted identification of the key and species-specific regulatory components of drought-tolerant mechanisms in Gossypium stocksii.</title>
        <authorList>
            <person name="Yu D."/>
            <person name="Ke L."/>
            <person name="Zhang D."/>
            <person name="Wu Y."/>
            <person name="Sun Y."/>
            <person name="Mei J."/>
            <person name="Sun J."/>
            <person name="Sun Y."/>
        </authorList>
    </citation>
    <scope>NUCLEOTIDE SEQUENCE [LARGE SCALE GENOMIC DNA]</scope>
    <source>
        <strain evidence="6">cv. E1</strain>
        <tissue evidence="5">Leaf</tissue>
    </source>
</reference>
<dbReference type="PANTHER" id="PTHR31631:SF0">
    <property type="entry name" value="PROTEIN NETWORKED 2D"/>
    <property type="match status" value="1"/>
</dbReference>
<feature type="region of interest" description="Disordered" evidence="3">
    <location>
        <begin position="539"/>
        <end position="558"/>
    </location>
</feature>
<dbReference type="Proteomes" id="UP000828251">
    <property type="component" value="Unassembled WGS sequence"/>
</dbReference>
<evidence type="ECO:0000256" key="1">
    <source>
        <dbReference type="ARBA" id="ARBA00023054"/>
    </source>
</evidence>
<feature type="coiled-coil region" evidence="2">
    <location>
        <begin position="750"/>
        <end position="777"/>
    </location>
</feature>
<dbReference type="InterPro" id="IPR056889">
    <property type="entry name" value="NET2A-D/KIP1-like_C"/>
</dbReference>
<accession>A0A9D3V6S3</accession>
<evidence type="ECO:0000256" key="2">
    <source>
        <dbReference type="SAM" id="Coils"/>
    </source>
</evidence>
<dbReference type="Pfam" id="PF25014">
    <property type="entry name" value="NET2A"/>
    <property type="match status" value="1"/>
</dbReference>
<feature type="domain" description="NAB" evidence="4">
    <location>
        <begin position="10"/>
        <end position="90"/>
    </location>
</feature>